<evidence type="ECO:0000313" key="1">
    <source>
        <dbReference type="EMBL" id="AWV90935.1"/>
    </source>
</evidence>
<sequence>MVVEEDVAGRRGVFVVGRAVGVGRAVVGRAVGVGRAVVGRGATTGDAVVGRRGVLLLDFFFFVVEVERLVGAFFFAGCFPERFERDDLRASKGLASAVCSWTSTDAGNARARANNIVEIRVVYISIIFSPGE</sequence>
<dbReference type="KEGG" id="bsed:DN745_17030"/>
<evidence type="ECO:0000313" key="2">
    <source>
        <dbReference type="Proteomes" id="UP000249799"/>
    </source>
</evidence>
<dbReference type="Proteomes" id="UP000249799">
    <property type="component" value="Chromosome"/>
</dbReference>
<keyword evidence="2" id="KW-1185">Reference proteome</keyword>
<gene>
    <name evidence="1" type="ORF">DN745_17030</name>
</gene>
<dbReference type="EMBL" id="CP030032">
    <property type="protein sequence ID" value="AWV90935.1"/>
    <property type="molecule type" value="Genomic_DNA"/>
</dbReference>
<name>A0A2Z4FQ82_9DELT</name>
<organism evidence="1 2">
    <name type="scientific">Bradymonas sediminis</name>
    <dbReference type="NCBI Taxonomy" id="1548548"/>
    <lineage>
        <taxon>Bacteria</taxon>
        <taxon>Deltaproteobacteria</taxon>
        <taxon>Bradymonadales</taxon>
        <taxon>Bradymonadaceae</taxon>
        <taxon>Bradymonas</taxon>
    </lineage>
</organism>
<dbReference type="AlphaFoldDB" id="A0A2Z4FQ82"/>
<accession>A0A2Z4FQ82</accession>
<dbReference type="RefSeq" id="WP_111336728.1">
    <property type="nucleotide sequence ID" value="NZ_CP030032.1"/>
</dbReference>
<proteinExistence type="predicted"/>
<protein>
    <submittedName>
        <fullName evidence="1">Uncharacterized protein</fullName>
    </submittedName>
</protein>
<reference evidence="1 2" key="1">
    <citation type="submission" date="2018-06" db="EMBL/GenBank/DDBJ databases">
        <title>Lujinxingia sediminis gen. nov. sp. nov., a new facultative anaerobic member of the class Deltaproteobacteria, and proposal of Lujinxingaceae fam. nov.</title>
        <authorList>
            <person name="Guo L.-Y."/>
            <person name="Li C.-M."/>
            <person name="Wang S."/>
            <person name="Du Z.-J."/>
        </authorList>
    </citation>
    <scope>NUCLEOTIDE SEQUENCE [LARGE SCALE GENOMIC DNA]</scope>
    <source>
        <strain evidence="1 2">FA350</strain>
    </source>
</reference>